<evidence type="ECO:0000313" key="2">
    <source>
        <dbReference type="Proteomes" id="UP001501442"/>
    </source>
</evidence>
<evidence type="ECO:0008006" key="3">
    <source>
        <dbReference type="Google" id="ProtNLM"/>
    </source>
</evidence>
<name>A0ABP8UP13_9ACTN</name>
<accession>A0ABP8UP13</accession>
<evidence type="ECO:0000313" key="1">
    <source>
        <dbReference type="EMBL" id="GAA4635837.1"/>
    </source>
</evidence>
<dbReference type="InterPro" id="IPR012349">
    <property type="entry name" value="Split_barrel_FMN-bd"/>
</dbReference>
<comment type="caution">
    <text evidence="1">The sequence shown here is derived from an EMBL/GenBank/DDBJ whole genome shotgun (WGS) entry which is preliminary data.</text>
</comment>
<keyword evidence="2" id="KW-1185">Reference proteome</keyword>
<proteinExistence type="predicted"/>
<reference evidence="2" key="1">
    <citation type="journal article" date="2019" name="Int. J. Syst. Evol. Microbiol.">
        <title>The Global Catalogue of Microorganisms (GCM) 10K type strain sequencing project: providing services to taxonomists for standard genome sequencing and annotation.</title>
        <authorList>
            <consortium name="The Broad Institute Genomics Platform"/>
            <consortium name="The Broad Institute Genome Sequencing Center for Infectious Disease"/>
            <person name="Wu L."/>
            <person name="Ma J."/>
        </authorList>
    </citation>
    <scope>NUCLEOTIDE SEQUENCE [LARGE SCALE GENOMIC DNA]</scope>
    <source>
        <strain evidence="2">JCM 17939</strain>
    </source>
</reference>
<organism evidence="1 2">
    <name type="scientific">Actinoallomurus vinaceus</name>
    <dbReference type="NCBI Taxonomy" id="1080074"/>
    <lineage>
        <taxon>Bacteria</taxon>
        <taxon>Bacillati</taxon>
        <taxon>Actinomycetota</taxon>
        <taxon>Actinomycetes</taxon>
        <taxon>Streptosporangiales</taxon>
        <taxon>Thermomonosporaceae</taxon>
        <taxon>Actinoallomurus</taxon>
    </lineage>
</organism>
<dbReference type="Proteomes" id="UP001501442">
    <property type="component" value="Unassembled WGS sequence"/>
</dbReference>
<protein>
    <recommendedName>
        <fullName evidence="3">DUF385 domain-containing protein</fullName>
    </recommendedName>
</protein>
<gene>
    <name evidence="1" type="ORF">GCM10023196_083090</name>
</gene>
<dbReference type="Gene3D" id="2.30.110.10">
    <property type="entry name" value="Electron Transport, Fmn-binding Protein, Chain A"/>
    <property type="match status" value="1"/>
</dbReference>
<dbReference type="EMBL" id="BAABHK010000016">
    <property type="protein sequence ID" value="GAA4635837.1"/>
    <property type="molecule type" value="Genomic_DNA"/>
</dbReference>
<sequence>MYGSSTGRVLMPYALDAVLVRVIGAVNVTAFRLSRGRVVLYRFRGTPSVRLTQIGEVPVLDLLMVAYLRDGEDYVLLVPARAPEPEWLRDVRDAASVTLEVEEGSVRSAVSVVGAGEADAEEVRRLREQAHDGATTREVDADVFPVADGAERSAVAARLLKGASLDERYDMRKARLVPVARLKVR</sequence>